<dbReference type="AlphaFoldDB" id="K1TKP3"/>
<dbReference type="InterPro" id="IPR001816">
    <property type="entry name" value="Transl_elong_EFTs/EF1B"/>
</dbReference>
<feature type="non-terminal residue" evidence="4">
    <location>
        <position position="1"/>
    </location>
</feature>
<gene>
    <name evidence="4" type="ORF">OBE_03957</name>
</gene>
<dbReference type="HAMAP" id="MF_00050">
    <property type="entry name" value="EF_Ts"/>
    <property type="match status" value="1"/>
</dbReference>
<evidence type="ECO:0000256" key="2">
    <source>
        <dbReference type="ARBA" id="ARBA00022917"/>
    </source>
</evidence>
<dbReference type="InterPro" id="IPR014039">
    <property type="entry name" value="Transl_elong_EFTs/EF1B_dimer"/>
</dbReference>
<evidence type="ECO:0000256" key="1">
    <source>
        <dbReference type="ARBA" id="ARBA00022768"/>
    </source>
</evidence>
<feature type="domain" description="Translation elongation factor EFTs/EF1B dimerisation" evidence="3">
    <location>
        <begin position="1"/>
        <end position="193"/>
    </location>
</feature>
<evidence type="ECO:0000313" key="4">
    <source>
        <dbReference type="EMBL" id="EKC70313.1"/>
    </source>
</evidence>
<keyword evidence="1 4" id="KW-0251">Elongation factor</keyword>
<proteinExistence type="inferred from homology"/>
<sequence>SYIHAGGKIGVLVDADAPANDTVVAAIKTVAMQIAAMSPQYVSREDISDEELAKMREITIDSALNDVSSLPKPIQKDIFAEAFASDALNAEDKAVLEEKQNDKYLFNFLSKEAIAALAAIAMSKKEAIMANKIFNGLVEGRISKQLKEVCLLDQTYVMAADGKQTVKAYLAEVSKEVGATVALKSFVRFETGEGIEKKEVRL</sequence>
<dbReference type="Gene3D" id="1.10.286.20">
    <property type="match status" value="2"/>
</dbReference>
<accession>K1TKP3</accession>
<dbReference type="SUPFAM" id="SSF54713">
    <property type="entry name" value="Elongation factor Ts (EF-Ts), dimerisation domain"/>
    <property type="match status" value="1"/>
</dbReference>
<dbReference type="PANTHER" id="PTHR11741:SF0">
    <property type="entry name" value="ELONGATION FACTOR TS, MITOCHONDRIAL"/>
    <property type="match status" value="1"/>
</dbReference>
<dbReference type="PANTHER" id="PTHR11741">
    <property type="entry name" value="ELONGATION FACTOR TS"/>
    <property type="match status" value="1"/>
</dbReference>
<dbReference type="EMBL" id="AJWZ01002676">
    <property type="protein sequence ID" value="EKC70313.1"/>
    <property type="molecule type" value="Genomic_DNA"/>
</dbReference>
<feature type="non-terminal residue" evidence="4">
    <location>
        <position position="202"/>
    </location>
</feature>
<comment type="caution">
    <text evidence="4">The sequence shown here is derived from an EMBL/GenBank/DDBJ whole genome shotgun (WGS) entry which is preliminary data.</text>
</comment>
<dbReference type="InterPro" id="IPR036402">
    <property type="entry name" value="EF-Ts_dimer_sf"/>
</dbReference>
<dbReference type="Pfam" id="PF00889">
    <property type="entry name" value="EF_TS"/>
    <property type="match status" value="1"/>
</dbReference>
<keyword evidence="2" id="KW-0648">Protein biosynthesis</keyword>
<dbReference type="Gene3D" id="3.30.479.20">
    <property type="entry name" value="Elongation factor Ts, dimerisation domain"/>
    <property type="match status" value="2"/>
</dbReference>
<reference evidence="4" key="1">
    <citation type="journal article" date="2013" name="Environ. Microbiol.">
        <title>Microbiota from the distal guts of lean and obese adolescents exhibit partial functional redundancy besides clear differences in community structure.</title>
        <authorList>
            <person name="Ferrer M."/>
            <person name="Ruiz A."/>
            <person name="Lanza F."/>
            <person name="Haange S.B."/>
            <person name="Oberbach A."/>
            <person name="Till H."/>
            <person name="Bargiela R."/>
            <person name="Campoy C."/>
            <person name="Segura M.T."/>
            <person name="Richter M."/>
            <person name="von Bergen M."/>
            <person name="Seifert J."/>
            <person name="Suarez A."/>
        </authorList>
    </citation>
    <scope>NUCLEOTIDE SEQUENCE</scope>
</reference>
<name>K1TKP3_9ZZZZ</name>
<evidence type="ECO:0000259" key="3">
    <source>
        <dbReference type="Pfam" id="PF00889"/>
    </source>
</evidence>
<organism evidence="4">
    <name type="scientific">human gut metagenome</name>
    <dbReference type="NCBI Taxonomy" id="408170"/>
    <lineage>
        <taxon>unclassified sequences</taxon>
        <taxon>metagenomes</taxon>
        <taxon>organismal metagenomes</taxon>
    </lineage>
</organism>
<dbReference type="GO" id="GO:0003746">
    <property type="term" value="F:translation elongation factor activity"/>
    <property type="evidence" value="ECO:0007669"/>
    <property type="project" value="UniProtKB-KW"/>
</dbReference>
<protein>
    <submittedName>
        <fullName evidence="4">Translation elongation factor Ts (EF-Ts)</fullName>
    </submittedName>
</protein>